<keyword evidence="1" id="KW-0175">Coiled coil</keyword>
<dbReference type="Proteomes" id="UP001281761">
    <property type="component" value="Unassembled WGS sequence"/>
</dbReference>
<protein>
    <submittedName>
        <fullName evidence="3">Uncharacterized protein</fullName>
    </submittedName>
</protein>
<organism evidence="3 4">
    <name type="scientific">Blattamonas nauphoetae</name>
    <dbReference type="NCBI Taxonomy" id="2049346"/>
    <lineage>
        <taxon>Eukaryota</taxon>
        <taxon>Metamonada</taxon>
        <taxon>Preaxostyla</taxon>
        <taxon>Oxymonadida</taxon>
        <taxon>Blattamonas</taxon>
    </lineage>
</organism>
<feature type="compositionally biased region" description="Polar residues" evidence="2">
    <location>
        <begin position="836"/>
        <end position="845"/>
    </location>
</feature>
<feature type="compositionally biased region" description="Basic and acidic residues" evidence="2">
    <location>
        <begin position="1154"/>
        <end position="1163"/>
    </location>
</feature>
<feature type="region of interest" description="Disordered" evidence="2">
    <location>
        <begin position="1154"/>
        <end position="1247"/>
    </location>
</feature>
<sequence>MSPPIMELDDDSVEEESHQFTGCSVGNGDEKREGSGNMDSWTERERDGESWDDADEDSDEANTEDLPGDMQARPVPWEGTDVALSRCCLLHSLAAHHKQLHLCISVPEGVSDSDHLPHLQCLEVMVHLLRSESRLVPVLHDPSPHYNVMVLSIKIAGLSGRTAIVRVGCIVSLQFGKESRLTSIEPKLQTIVLITFVFVHLFCKLHFRPLLTPLISIVICYSLLLLLSSSTFVQSRLNSQTQKENKDHSHSILVDCIVGLGCTSRTVPSSSSVSLIADSNRPDAKTAMTQFSSCVGMDVVRSLLILKQRSKEMFEMKITLVDDDLGASGSDHGDMNESGETAEHAFVLLVSFVFTRNKGKLRISQPSPIKKPAAPAEGSPLSPSILDVVSRFSLWTLITRHPILHFCPKNDFPPLAFPSTVWHLALQLSESPLRSMPTSPLQYSMGAPTTTYANATNLPWDRVSAGIDTFFTHEVRGQDAETACLCLYSITAKLLSSVFLGQDLYFRTHLDNLFQVLGTNTSQSFEVSLVVSKVAIDCLRMLAEHGSRIEQFDSTLPELIVSHITIKGENLFDQFCSKRVGIGHQHLEAKTAIELSLGLIVEAIVEWLSACPAFLTSVATMGRRRTRHKPKRQPGRNAFLFEDLANRMELNSSTIESGYDRLFSALLSDVFTDSASVATGETGHVVQMNLFETLSKELEQSFSMFRDSRQILSNSIKTHLQLVGKLTKVYITSLAMEQPFSACCIDADEEAVGDDKTVYFSLGSETILEVSERSCPIETEYVCALERPHTATDDPTVVYEKRSKPIQHTTSVHVVIRNAAQAAKQAAAQVISLPTTPKALNNQHTPKLPSPQLSEDSESPKTTLASVSETGTSQPLQPFSTALTSEKTNEDPFEVDNTLAAIETFNKLNVVTDDEHLNQLANSIADFEEDIKPVPIEGEEEFEMEVSAVVNKRRESSIHNHLHHPSPLVSHAQFALRSPSPSSPPSPKAVFRRHPPPPFSIARSFLAQFKLVDVDTHLSLKQLKSQVATRTMMKLIDTLVVKKTYEIGIVYAAPGCTDEESILTFTEGLDAPSEDTPQPLDAPPKDKLEEQTEIETDTTQKTRRVSGLFWQFVDQLCWRVDAEGHLGYLGTTKIISKLEEKEVETKDPIKDLLEAKQDDERLRSQVSARSVNKSPPLVSPQSSPSPPASLVEDVPDSLSQSRTPKSSQSFSERRPSSSRQMTPTLSPSPTFPRYKNASTPDELEGGLSRIERKDTIAQKISAGAVPQCFYYPASIPETIRREQLQQERLERKRSQEERKQKLEEKRKIAELTSQLMLMENRRQEALTDSNDADVSQFLEAEKKQRMQIERMLKECKSDETEIEDEEAAIRSLSIEDEVEAELPPLLDLPPNPKGRKEIVMWEIQAAKRKCTEMEE</sequence>
<dbReference type="EMBL" id="JARBJD010000136">
    <property type="protein sequence ID" value="KAK2950439.1"/>
    <property type="molecule type" value="Genomic_DNA"/>
</dbReference>
<feature type="coiled-coil region" evidence="1">
    <location>
        <begin position="1279"/>
        <end position="1375"/>
    </location>
</feature>
<evidence type="ECO:0000256" key="1">
    <source>
        <dbReference type="SAM" id="Coils"/>
    </source>
</evidence>
<feature type="region of interest" description="Disordered" evidence="2">
    <location>
        <begin position="1069"/>
        <end position="1100"/>
    </location>
</feature>
<name>A0ABQ9XHX5_9EUKA</name>
<feature type="compositionally biased region" description="Acidic residues" evidence="2">
    <location>
        <begin position="50"/>
        <end position="67"/>
    </location>
</feature>
<dbReference type="SUPFAM" id="SSF111347">
    <property type="entry name" value="Rap/Ran-GAP"/>
    <property type="match status" value="1"/>
</dbReference>
<feature type="region of interest" description="Disordered" evidence="2">
    <location>
        <begin position="836"/>
        <end position="891"/>
    </location>
</feature>
<gene>
    <name evidence="3" type="ORF">BLNAU_14680</name>
</gene>
<dbReference type="InterPro" id="IPR035974">
    <property type="entry name" value="Rap/Ran-GAP_sf"/>
</dbReference>
<feature type="compositionally biased region" description="Polar residues" evidence="2">
    <location>
        <begin position="1164"/>
        <end position="1173"/>
    </location>
</feature>
<evidence type="ECO:0000313" key="3">
    <source>
        <dbReference type="EMBL" id="KAK2950439.1"/>
    </source>
</evidence>
<feature type="compositionally biased region" description="Polar residues" evidence="2">
    <location>
        <begin position="860"/>
        <end position="886"/>
    </location>
</feature>
<feature type="region of interest" description="Disordered" evidence="2">
    <location>
        <begin position="972"/>
        <end position="993"/>
    </location>
</feature>
<evidence type="ECO:0000256" key="2">
    <source>
        <dbReference type="SAM" id="MobiDB-lite"/>
    </source>
</evidence>
<evidence type="ECO:0000313" key="4">
    <source>
        <dbReference type="Proteomes" id="UP001281761"/>
    </source>
</evidence>
<feature type="region of interest" description="Disordered" evidence="2">
    <location>
        <begin position="1"/>
        <end position="74"/>
    </location>
</feature>
<accession>A0ABQ9XHX5</accession>
<comment type="caution">
    <text evidence="3">The sequence shown here is derived from an EMBL/GenBank/DDBJ whole genome shotgun (WGS) entry which is preliminary data.</text>
</comment>
<keyword evidence="4" id="KW-1185">Reference proteome</keyword>
<proteinExistence type="predicted"/>
<reference evidence="3 4" key="1">
    <citation type="journal article" date="2022" name="bioRxiv">
        <title>Genomics of Preaxostyla Flagellates Illuminates Evolutionary Transitions and the Path Towards Mitochondrial Loss.</title>
        <authorList>
            <person name="Novak L.V.F."/>
            <person name="Treitli S.C."/>
            <person name="Pyrih J."/>
            <person name="Halakuc P."/>
            <person name="Pipaliya S.V."/>
            <person name="Vacek V."/>
            <person name="Brzon O."/>
            <person name="Soukal P."/>
            <person name="Eme L."/>
            <person name="Dacks J.B."/>
            <person name="Karnkowska A."/>
            <person name="Elias M."/>
            <person name="Hampl V."/>
        </authorList>
    </citation>
    <scope>NUCLEOTIDE SEQUENCE [LARGE SCALE GENOMIC DNA]</scope>
    <source>
        <strain evidence="3">NAU3</strain>
        <tissue evidence="3">Gut</tissue>
    </source>
</reference>